<accession>A0A8H5G6P0</accession>
<feature type="compositionally biased region" description="Polar residues" evidence="1">
    <location>
        <begin position="514"/>
        <end position="523"/>
    </location>
</feature>
<dbReference type="Proteomes" id="UP000559027">
    <property type="component" value="Unassembled WGS sequence"/>
</dbReference>
<feature type="region of interest" description="Disordered" evidence="1">
    <location>
        <begin position="510"/>
        <end position="550"/>
    </location>
</feature>
<evidence type="ECO:0000313" key="6">
    <source>
        <dbReference type="Proteomes" id="UP000559027"/>
    </source>
</evidence>
<evidence type="ECO:0000256" key="1">
    <source>
        <dbReference type="SAM" id="MobiDB-lite"/>
    </source>
</evidence>
<feature type="transmembrane region" description="Helical" evidence="2">
    <location>
        <begin position="315"/>
        <end position="339"/>
    </location>
</feature>
<evidence type="ECO:0000259" key="3">
    <source>
        <dbReference type="Pfam" id="PF23190"/>
    </source>
</evidence>
<gene>
    <name evidence="5" type="ORF">D9756_003138</name>
</gene>
<evidence type="ECO:0000256" key="2">
    <source>
        <dbReference type="SAM" id="Phobius"/>
    </source>
</evidence>
<dbReference type="PANTHER" id="PTHR35859:SF1">
    <property type="entry name" value="NONSELECTIVE CATION CHANNEL PROTEIN"/>
    <property type="match status" value="1"/>
</dbReference>
<keyword evidence="2" id="KW-0472">Membrane</keyword>
<keyword evidence="2" id="KW-1133">Transmembrane helix</keyword>
<dbReference type="InterPro" id="IPR052971">
    <property type="entry name" value="TRP_calcium_channel"/>
</dbReference>
<protein>
    <submittedName>
        <fullName evidence="5">Uncharacterized protein</fullName>
    </submittedName>
</protein>
<dbReference type="Pfam" id="PF23317">
    <property type="entry name" value="YVC1_C"/>
    <property type="match status" value="1"/>
</dbReference>
<dbReference type="Pfam" id="PF23190">
    <property type="entry name" value="LHD_TRPY1"/>
    <property type="match status" value="1"/>
</dbReference>
<dbReference type="InterPro" id="IPR056337">
    <property type="entry name" value="LHD_YVC1"/>
</dbReference>
<feature type="transmembrane region" description="Helical" evidence="2">
    <location>
        <begin position="286"/>
        <end position="303"/>
    </location>
</feature>
<comment type="caution">
    <text evidence="5">The sequence shown here is derived from an EMBL/GenBank/DDBJ whole genome shotgun (WGS) entry which is preliminary data.</text>
</comment>
<feature type="domain" description="YVC1 N-terminal linker helical" evidence="3">
    <location>
        <begin position="67"/>
        <end position="221"/>
    </location>
</feature>
<dbReference type="EMBL" id="JAACJO010000004">
    <property type="protein sequence ID" value="KAF5359220.1"/>
    <property type="molecule type" value="Genomic_DNA"/>
</dbReference>
<feature type="domain" description="Calcium channel YVC1-like C-terminal transmembrane" evidence="4">
    <location>
        <begin position="268"/>
        <end position="350"/>
    </location>
</feature>
<keyword evidence="6" id="KW-1185">Reference proteome</keyword>
<dbReference type="PANTHER" id="PTHR35859">
    <property type="entry name" value="NONSELECTIVE CATION CHANNEL PROTEIN"/>
    <property type="match status" value="1"/>
</dbReference>
<feature type="transmembrane region" description="Helical" evidence="2">
    <location>
        <begin position="259"/>
        <end position="279"/>
    </location>
</feature>
<proteinExistence type="predicted"/>
<sequence length="687" mass="76147">MSLDPEQPAITPLLAPTPEDLAAVKVFPLIQALKKDVTVCRPSHITEYRPASVTPTYLCPSLSQETIDTALSWEQLNASDINFAIVRPLVIKYARLRNMATVYACLVVRSYFQAQADVNLAFAMVMQSRASLCELLAVKLVSRFASSYMQLVAVLTTAWSPLAGASQAVVDEVKCLISKHDLETAQTALEMAISTRSKAFLATPVTQNVVNDIYSGNVVFSLLSTRSILADNYKPRAIQIYDVHKAPFLNHYRLRVPRYGAILEFLNFTILLTTFVLCLANRDKALLTFWEVIFMVIAVAHLLEEYTAAKEHGWYIYIANMWNAFDLSFMAIFLVYFVLRIKGLRNDDVIMKFDGGTLISVKNEALFSYQPPFNILAFAILKPASWILSPRALHTVNVLLIKLTSLPQLIVIALYERYFKATQKIRPSSKDAAPSIFQNLPRHIKNVPLLEALLGSSHNDIYDAILDIEMDEEYDIFADFEDEEGRLFGSRLHSREQSVAGDLIQAAGTGAEAQFSQPPSAVGTTSRRRLRTTSAWSTSAPRRLGIPHSRMVSAHVPSTAAGDQKLTPEGYGSTLTGSTVVEGEEAFPPRITTSLSGGSNGSSGFMSPLARLFNPRNSFVPSAAEQSVIAASNETSLNVKKVEALLAEVKGLPVNKLKEEMKEIQERQNRIESLLLMLTRGMRNDKL</sequence>
<evidence type="ECO:0000313" key="5">
    <source>
        <dbReference type="EMBL" id="KAF5359220.1"/>
    </source>
</evidence>
<dbReference type="AlphaFoldDB" id="A0A8H5G6P0"/>
<reference evidence="5 6" key="1">
    <citation type="journal article" date="2020" name="ISME J.">
        <title>Uncovering the hidden diversity of litter-decomposition mechanisms in mushroom-forming fungi.</title>
        <authorList>
            <person name="Floudas D."/>
            <person name="Bentzer J."/>
            <person name="Ahren D."/>
            <person name="Johansson T."/>
            <person name="Persson P."/>
            <person name="Tunlid A."/>
        </authorList>
    </citation>
    <scope>NUCLEOTIDE SEQUENCE [LARGE SCALE GENOMIC DNA]</scope>
    <source>
        <strain evidence="5 6">CBS 146.42</strain>
    </source>
</reference>
<keyword evidence="2" id="KW-0812">Transmembrane</keyword>
<dbReference type="OrthoDB" id="2373987at2759"/>
<organism evidence="5 6">
    <name type="scientific">Leucocoprinus leucothites</name>
    <dbReference type="NCBI Taxonomy" id="201217"/>
    <lineage>
        <taxon>Eukaryota</taxon>
        <taxon>Fungi</taxon>
        <taxon>Dikarya</taxon>
        <taxon>Basidiomycota</taxon>
        <taxon>Agaricomycotina</taxon>
        <taxon>Agaricomycetes</taxon>
        <taxon>Agaricomycetidae</taxon>
        <taxon>Agaricales</taxon>
        <taxon>Agaricineae</taxon>
        <taxon>Agaricaceae</taxon>
        <taxon>Leucocoprinus</taxon>
    </lineage>
</organism>
<dbReference type="InterPro" id="IPR056336">
    <property type="entry name" value="YVC1_C"/>
</dbReference>
<name>A0A8H5G6P0_9AGAR</name>
<evidence type="ECO:0000259" key="4">
    <source>
        <dbReference type="Pfam" id="PF23317"/>
    </source>
</evidence>